<proteinExistence type="predicted"/>
<protein>
    <submittedName>
        <fullName evidence="1">Uncharacterized protein</fullName>
    </submittedName>
</protein>
<dbReference type="RefSeq" id="WP_062441577.1">
    <property type="nucleotide sequence ID" value="NZ_BMCJ01000002.1"/>
</dbReference>
<dbReference type="EMBL" id="BMCJ01000002">
    <property type="protein sequence ID" value="GGC83434.1"/>
    <property type="molecule type" value="Genomic_DNA"/>
</dbReference>
<dbReference type="Proteomes" id="UP000619534">
    <property type="component" value="Unassembled WGS sequence"/>
</dbReference>
<accession>A0ABQ1NRX2</accession>
<gene>
    <name evidence="1" type="ORF">GCM10007216_12580</name>
</gene>
<keyword evidence="2" id="KW-1185">Reference proteome</keyword>
<evidence type="ECO:0000313" key="2">
    <source>
        <dbReference type="Proteomes" id="UP000619534"/>
    </source>
</evidence>
<reference evidence="2" key="1">
    <citation type="journal article" date="2019" name="Int. J. Syst. Evol. Microbiol.">
        <title>The Global Catalogue of Microorganisms (GCM) 10K type strain sequencing project: providing services to taxonomists for standard genome sequencing and annotation.</title>
        <authorList>
            <consortium name="The Broad Institute Genomics Platform"/>
            <consortium name="The Broad Institute Genome Sequencing Center for Infectious Disease"/>
            <person name="Wu L."/>
            <person name="Ma J."/>
        </authorList>
    </citation>
    <scope>NUCLEOTIDE SEQUENCE [LARGE SCALE GENOMIC DNA]</scope>
    <source>
        <strain evidence="2">CCM 7282</strain>
    </source>
</reference>
<comment type="caution">
    <text evidence="1">The sequence shown here is derived from an EMBL/GenBank/DDBJ whole genome shotgun (WGS) entry which is preliminary data.</text>
</comment>
<evidence type="ECO:0000313" key="1">
    <source>
        <dbReference type="EMBL" id="GGC83434.1"/>
    </source>
</evidence>
<organism evidence="1 2">
    <name type="scientific">Thalassobacillus devorans</name>
    <dbReference type="NCBI Taxonomy" id="279813"/>
    <lineage>
        <taxon>Bacteria</taxon>
        <taxon>Bacillati</taxon>
        <taxon>Bacillota</taxon>
        <taxon>Bacilli</taxon>
        <taxon>Bacillales</taxon>
        <taxon>Bacillaceae</taxon>
        <taxon>Thalassobacillus</taxon>
    </lineage>
</organism>
<sequence length="63" mass="7720">MDEDLKDEIREEELRELMDDYHTNCWRCRESVDMAEVVTVTDGRTYWKELCPDCYDFYKEATK</sequence>
<name>A0ABQ1NRX2_9BACI</name>